<proteinExistence type="predicted"/>
<comment type="caution">
    <text evidence="3">The sequence shown here is derived from an EMBL/GenBank/DDBJ whole genome shotgun (WGS) entry which is preliminary data.</text>
</comment>
<keyword evidence="1" id="KW-0175">Coiled coil</keyword>
<dbReference type="EMBL" id="JNBR01001528">
    <property type="protein sequence ID" value="OQR86134.1"/>
    <property type="molecule type" value="Genomic_DNA"/>
</dbReference>
<reference evidence="3 4" key="1">
    <citation type="journal article" date="2014" name="Genome Biol. Evol.">
        <title>The secreted proteins of Achlya hypogyna and Thraustotheca clavata identify the ancestral oomycete secretome and reveal gene acquisitions by horizontal gene transfer.</title>
        <authorList>
            <person name="Misner I."/>
            <person name="Blouin N."/>
            <person name="Leonard G."/>
            <person name="Richards T.A."/>
            <person name="Lane C.E."/>
        </authorList>
    </citation>
    <scope>NUCLEOTIDE SEQUENCE [LARGE SCALE GENOMIC DNA]</scope>
    <source>
        <strain evidence="3 4">ATCC 48635</strain>
    </source>
</reference>
<dbReference type="PANTHER" id="PTHR23313:SF0">
    <property type="entry name" value="TESTIS-EXPRESSED PROTEIN 9"/>
    <property type="match status" value="1"/>
</dbReference>
<evidence type="ECO:0000313" key="3">
    <source>
        <dbReference type="EMBL" id="OQR86134.1"/>
    </source>
</evidence>
<protein>
    <submittedName>
        <fullName evidence="3">Uncharacterized protein</fullName>
    </submittedName>
</protein>
<evidence type="ECO:0000313" key="4">
    <source>
        <dbReference type="Proteomes" id="UP000243579"/>
    </source>
</evidence>
<organism evidence="3 4">
    <name type="scientific">Achlya hypogyna</name>
    <name type="common">Oomycete</name>
    <name type="synonym">Protoachlya hypogyna</name>
    <dbReference type="NCBI Taxonomy" id="1202772"/>
    <lineage>
        <taxon>Eukaryota</taxon>
        <taxon>Sar</taxon>
        <taxon>Stramenopiles</taxon>
        <taxon>Oomycota</taxon>
        <taxon>Saprolegniomycetes</taxon>
        <taxon>Saprolegniales</taxon>
        <taxon>Achlyaceae</taxon>
        <taxon>Achlya</taxon>
    </lineage>
</organism>
<keyword evidence="4" id="KW-1185">Reference proteome</keyword>
<evidence type="ECO:0000256" key="2">
    <source>
        <dbReference type="SAM" id="MobiDB-lite"/>
    </source>
</evidence>
<feature type="coiled-coil region" evidence="1">
    <location>
        <begin position="195"/>
        <end position="249"/>
    </location>
</feature>
<dbReference type="Proteomes" id="UP000243579">
    <property type="component" value="Unassembled WGS sequence"/>
</dbReference>
<dbReference type="OrthoDB" id="269872at2759"/>
<feature type="region of interest" description="Disordered" evidence="2">
    <location>
        <begin position="26"/>
        <end position="89"/>
    </location>
</feature>
<gene>
    <name evidence="3" type="ORF">ACHHYP_10949</name>
</gene>
<dbReference type="AlphaFoldDB" id="A0A1V9YK83"/>
<sequence>MAHEEGLARRRGTLLKESNGLHLDLDMDLGMRRGPSSRRLTKFEGGGRRSSKVSEAILDSSSGFASGRRSSRLDIPSPYGKDDDALTPEMPSLRHQKTELRLLHEEYGSLQEDQIRLLAKRDSTAADLERVQTEFNSASKHVAQIHTLLDKNKALQATQEAKHRMLETDLRSVGAHIEEAKKAEKAHVHTAKVNDVRLARTLEELEALKAELAEERSNRGGSAIPRAEHDRALQELQHYEKQKMELLAAFKKQIQLIDILKRQKIHLESAKLLSFIEDDFAQALQLHS</sequence>
<dbReference type="PANTHER" id="PTHR23313">
    <property type="entry name" value="TSEC1-RELATED"/>
    <property type="match status" value="1"/>
</dbReference>
<accession>A0A1V9YK83</accession>
<evidence type="ECO:0000256" key="1">
    <source>
        <dbReference type="SAM" id="Coils"/>
    </source>
</evidence>
<name>A0A1V9YK83_ACHHY</name>